<evidence type="ECO:0000259" key="1">
    <source>
        <dbReference type="PROSITE" id="PS50943"/>
    </source>
</evidence>
<dbReference type="Proteomes" id="UP001229832">
    <property type="component" value="Chromosome"/>
</dbReference>
<name>A0ABD7ZA59_LACZE</name>
<gene>
    <name evidence="2" type="ORF">LACZS2_000201</name>
</gene>
<dbReference type="AlphaFoldDB" id="A0ABD7ZA59"/>
<accession>A0ABD7ZA59</accession>
<sequence length="108" mass="12035">MDLLFDQSKGELRMTPRTLKIEDLIAKYTVHPEAKEQFDQGKVRLMAAYQFMKARDAAGLSQRDLAAAAGVPQREIARVELGERTSLDTLRKIAMALGKTLDVTLADD</sequence>
<dbReference type="CDD" id="cd00093">
    <property type="entry name" value="HTH_XRE"/>
    <property type="match status" value="1"/>
</dbReference>
<dbReference type="GeneID" id="93267928"/>
<dbReference type="RefSeq" id="WP_225358884.1">
    <property type="nucleotide sequence ID" value="NZ_CP132484.1"/>
</dbReference>
<organism evidence="2 3">
    <name type="scientific">Lacticaseibacillus zeae subsp. silagei</name>
    <dbReference type="NCBI Taxonomy" id="3068307"/>
    <lineage>
        <taxon>Bacteria</taxon>
        <taxon>Bacillati</taxon>
        <taxon>Bacillota</taxon>
        <taxon>Bacilli</taxon>
        <taxon>Lactobacillales</taxon>
        <taxon>Lactobacillaceae</taxon>
        <taxon>Lacticaseibacillus</taxon>
    </lineage>
</organism>
<dbReference type="PROSITE" id="PS50943">
    <property type="entry name" value="HTH_CROC1"/>
    <property type="match status" value="1"/>
</dbReference>
<dbReference type="SMART" id="SM00530">
    <property type="entry name" value="HTH_XRE"/>
    <property type="match status" value="1"/>
</dbReference>
<protein>
    <submittedName>
        <fullName evidence="2">Helix-turn-helix transcriptional regulator</fullName>
    </submittedName>
</protein>
<dbReference type="EMBL" id="CP132485">
    <property type="protein sequence ID" value="WLV83811.1"/>
    <property type="molecule type" value="Genomic_DNA"/>
</dbReference>
<dbReference type="SUPFAM" id="SSF47413">
    <property type="entry name" value="lambda repressor-like DNA-binding domains"/>
    <property type="match status" value="1"/>
</dbReference>
<evidence type="ECO:0000313" key="2">
    <source>
        <dbReference type="EMBL" id="WLV83811.1"/>
    </source>
</evidence>
<dbReference type="InterPro" id="IPR010982">
    <property type="entry name" value="Lambda_DNA-bd_dom_sf"/>
</dbReference>
<dbReference type="Gene3D" id="1.10.260.40">
    <property type="entry name" value="lambda repressor-like DNA-binding domains"/>
    <property type="match status" value="1"/>
</dbReference>
<reference evidence="2 3" key="1">
    <citation type="submission" date="2023-08" db="EMBL/GenBank/DDBJ databases">
        <authorList>
            <person name="Buchebner-Jance M."/>
        </authorList>
    </citation>
    <scope>NUCLEOTIDE SEQUENCE [LARGE SCALE GENOMIC DNA]</scope>
    <source>
        <strain evidence="2 3">NCIMB 15475</strain>
    </source>
</reference>
<feature type="domain" description="HTH cro/C1-type" evidence="1">
    <location>
        <begin position="53"/>
        <end position="105"/>
    </location>
</feature>
<dbReference type="InterPro" id="IPR001387">
    <property type="entry name" value="Cro/C1-type_HTH"/>
</dbReference>
<keyword evidence="3" id="KW-1185">Reference proteome</keyword>
<proteinExistence type="predicted"/>
<evidence type="ECO:0000313" key="3">
    <source>
        <dbReference type="Proteomes" id="UP001229832"/>
    </source>
</evidence>
<dbReference type="Pfam" id="PF01381">
    <property type="entry name" value="HTH_3"/>
    <property type="match status" value="1"/>
</dbReference>